<dbReference type="InterPro" id="IPR036909">
    <property type="entry name" value="Cyt_c-like_dom_sf"/>
</dbReference>
<feature type="domain" description="Cytochrome c" evidence="6">
    <location>
        <begin position="322"/>
        <end position="501"/>
    </location>
</feature>
<dbReference type="Proteomes" id="UP000256561">
    <property type="component" value="Unassembled WGS sequence"/>
</dbReference>
<evidence type="ECO:0000256" key="3">
    <source>
        <dbReference type="ARBA" id="ARBA00023004"/>
    </source>
</evidence>
<dbReference type="SUPFAM" id="SSF46626">
    <property type="entry name" value="Cytochrome c"/>
    <property type="match status" value="1"/>
</dbReference>
<dbReference type="PANTHER" id="PTHR30600:SF9">
    <property type="entry name" value="BLR7738 PROTEIN"/>
    <property type="match status" value="1"/>
</dbReference>
<dbReference type="EMBL" id="QRHA01000009">
    <property type="protein sequence ID" value="RDV24601.1"/>
    <property type="molecule type" value="Genomic_DNA"/>
</dbReference>
<organism evidence="7 8">
    <name type="scientific">Alteromonas aestuariivivens</name>
    <dbReference type="NCBI Taxonomy" id="1938339"/>
    <lineage>
        <taxon>Bacteria</taxon>
        <taxon>Pseudomonadati</taxon>
        <taxon>Pseudomonadota</taxon>
        <taxon>Gammaproteobacteria</taxon>
        <taxon>Alteromonadales</taxon>
        <taxon>Alteromonadaceae</taxon>
        <taxon>Alteromonas/Salinimonas group</taxon>
        <taxon>Alteromonas</taxon>
    </lineage>
</organism>
<dbReference type="GO" id="GO:0020037">
    <property type="term" value="F:heme binding"/>
    <property type="evidence" value="ECO:0007669"/>
    <property type="project" value="InterPro"/>
</dbReference>
<evidence type="ECO:0000313" key="8">
    <source>
        <dbReference type="Proteomes" id="UP000256561"/>
    </source>
</evidence>
<accession>A0A3D8M4N7</accession>
<name>A0A3D8M4N7_9ALTE</name>
<dbReference type="InterPro" id="IPR051395">
    <property type="entry name" value="Cytochrome_c_Peroxidase/MauG"/>
</dbReference>
<dbReference type="Pfam" id="PF21419">
    <property type="entry name" value="RoxA-like_Cyt-c"/>
    <property type="match status" value="1"/>
</dbReference>
<evidence type="ECO:0000259" key="6">
    <source>
        <dbReference type="PROSITE" id="PS51007"/>
    </source>
</evidence>
<gene>
    <name evidence="7" type="ORF">DXV75_12950</name>
</gene>
<keyword evidence="1 4" id="KW-0349">Heme</keyword>
<dbReference type="InterPro" id="IPR009056">
    <property type="entry name" value="Cyt_c-like_dom"/>
</dbReference>
<protein>
    <submittedName>
        <fullName evidence="7">Cytochrome c</fullName>
    </submittedName>
</protein>
<reference evidence="8" key="1">
    <citation type="submission" date="2018-08" db="EMBL/GenBank/DDBJ databases">
        <authorList>
            <person name="Zhang J."/>
            <person name="Du Z.-J."/>
        </authorList>
    </citation>
    <scope>NUCLEOTIDE SEQUENCE [LARGE SCALE GENOMIC DNA]</scope>
    <source>
        <strain evidence="8">KCTC 52655</strain>
    </source>
</reference>
<keyword evidence="5" id="KW-0472">Membrane</keyword>
<keyword evidence="2 4" id="KW-0479">Metal-binding</keyword>
<dbReference type="PROSITE" id="PS51007">
    <property type="entry name" value="CYTC"/>
    <property type="match status" value="1"/>
</dbReference>
<proteinExistence type="predicted"/>
<dbReference type="GO" id="GO:0046872">
    <property type="term" value="F:metal ion binding"/>
    <property type="evidence" value="ECO:0007669"/>
    <property type="project" value="UniProtKB-KW"/>
</dbReference>
<evidence type="ECO:0000256" key="4">
    <source>
        <dbReference type="PROSITE-ProRule" id="PRU00433"/>
    </source>
</evidence>
<dbReference type="GO" id="GO:0009055">
    <property type="term" value="F:electron transfer activity"/>
    <property type="evidence" value="ECO:0007669"/>
    <property type="project" value="InterPro"/>
</dbReference>
<keyword evidence="5" id="KW-1133">Transmembrane helix</keyword>
<dbReference type="PANTHER" id="PTHR30600">
    <property type="entry name" value="CYTOCHROME C PEROXIDASE-RELATED"/>
    <property type="match status" value="1"/>
</dbReference>
<dbReference type="AlphaFoldDB" id="A0A3D8M4N7"/>
<dbReference type="Gene3D" id="1.10.760.10">
    <property type="entry name" value="Cytochrome c-like domain"/>
    <property type="match status" value="1"/>
</dbReference>
<evidence type="ECO:0000256" key="1">
    <source>
        <dbReference type="ARBA" id="ARBA00022617"/>
    </source>
</evidence>
<dbReference type="OrthoDB" id="417271at2"/>
<evidence type="ECO:0000313" key="7">
    <source>
        <dbReference type="EMBL" id="RDV24601.1"/>
    </source>
</evidence>
<evidence type="ECO:0000256" key="5">
    <source>
        <dbReference type="SAM" id="Phobius"/>
    </source>
</evidence>
<dbReference type="RefSeq" id="WP_115593847.1">
    <property type="nucleotide sequence ID" value="NZ_QRHA01000009.1"/>
</dbReference>
<evidence type="ECO:0000256" key="2">
    <source>
        <dbReference type="ARBA" id="ARBA00022723"/>
    </source>
</evidence>
<keyword evidence="8" id="KW-1185">Reference proteome</keyword>
<keyword evidence="5" id="KW-0812">Transmembrane</keyword>
<keyword evidence="3 4" id="KW-0408">Iron</keyword>
<sequence>MLAGLKINWWKVVLLAFVGLIVALGLYLGTRFLTDRPVEYDNIEQHFKYGSLGGERNLGIPYWLWKAVPELCPDLLPNRGPDDIGLESIGMVYEPGRDLPVGVSMRRHLGIDRVFMNCAVCHSSTVRDSEQGEPRLILGMPANRFRLMEFEKTFFSCMSRHDFNSSNLIPLVDSMGAELDLIDRYLVYPIAIWMTRERLSLLETRLGFFKHQPEWGPGRVDTFNAAKAIFNWDWSKTAAGEMIGTADFPSVWNQGKRKVRDDGMAMELHWDGNNDAVEERNLSAAFGAGATPTNIDHGALARIEDWLLTLPAPPYPYAINRELAAQGKALYLDYCAGCHGQSGSDFSGSRVGHVEPIEHIGTDRWRLDSYTAELARNQATLYATDEQYRFKRFHKTQGYANMPLDGIWLRSPFLHNGSVPTLRDLLEPASGRPAFFYRGNDIYDRDKLGFVSNQPTAYGRPLFGFDVSVDGNGNQGHEGARYGTELSAQQKDAIVEYLKTF</sequence>
<dbReference type="GO" id="GO:0004130">
    <property type="term" value="F:cytochrome-c peroxidase activity"/>
    <property type="evidence" value="ECO:0007669"/>
    <property type="project" value="TreeGrafter"/>
</dbReference>
<feature type="transmembrane region" description="Helical" evidence="5">
    <location>
        <begin position="12"/>
        <end position="29"/>
    </location>
</feature>
<comment type="caution">
    <text evidence="7">The sequence shown here is derived from an EMBL/GenBank/DDBJ whole genome shotgun (WGS) entry which is preliminary data.</text>
</comment>